<gene>
    <name evidence="2" type="ORF">PSQ40_04875</name>
</gene>
<dbReference type="RefSeq" id="WP_273949216.1">
    <property type="nucleotide sequence ID" value="NZ_JAQSIP010000002.1"/>
</dbReference>
<comment type="caution">
    <text evidence="2">The sequence shown here is derived from an EMBL/GenBank/DDBJ whole genome shotgun (WGS) entry which is preliminary data.</text>
</comment>
<feature type="region of interest" description="Disordered" evidence="1">
    <location>
        <begin position="204"/>
        <end position="227"/>
    </location>
</feature>
<organism evidence="2 3">
    <name type="scientific">Curvibacter cyanobacteriorum</name>
    <dbReference type="NCBI Taxonomy" id="3026422"/>
    <lineage>
        <taxon>Bacteria</taxon>
        <taxon>Pseudomonadati</taxon>
        <taxon>Pseudomonadota</taxon>
        <taxon>Betaproteobacteria</taxon>
        <taxon>Burkholderiales</taxon>
        <taxon>Comamonadaceae</taxon>
        <taxon>Curvibacter</taxon>
    </lineage>
</organism>
<proteinExistence type="predicted"/>
<feature type="region of interest" description="Disordered" evidence="1">
    <location>
        <begin position="1"/>
        <end position="25"/>
    </location>
</feature>
<feature type="compositionally biased region" description="Low complexity" evidence="1">
    <location>
        <begin position="8"/>
        <end position="22"/>
    </location>
</feature>
<dbReference type="Proteomes" id="UP001528673">
    <property type="component" value="Unassembled WGS sequence"/>
</dbReference>
<evidence type="ECO:0008006" key="4">
    <source>
        <dbReference type="Google" id="ProtNLM"/>
    </source>
</evidence>
<protein>
    <recommendedName>
        <fullName evidence="4">Terminase</fullName>
    </recommendedName>
</protein>
<reference evidence="2 3" key="1">
    <citation type="submission" date="2023-02" db="EMBL/GenBank/DDBJ databases">
        <title>Bacterial whole genomic sequence of Curvibacter sp. HBC61.</title>
        <authorList>
            <person name="Le V."/>
            <person name="Ko S.-R."/>
            <person name="Ahn C.-Y."/>
            <person name="Oh H.-M."/>
        </authorList>
    </citation>
    <scope>NUCLEOTIDE SEQUENCE [LARGE SCALE GENOMIC DNA]</scope>
    <source>
        <strain evidence="2 3">HBC61</strain>
    </source>
</reference>
<accession>A0ABT5MV29</accession>
<dbReference type="EMBL" id="JAQSIP010000002">
    <property type="protein sequence ID" value="MDD0837899.1"/>
    <property type="molecule type" value="Genomic_DNA"/>
</dbReference>
<name>A0ABT5MV29_9BURK</name>
<sequence>MNDKPEPQANANQTADGAAATARPPVDWERIEADYRAGILSLREIASLHPGTNHVAITRKAKALGWTKDLNAKIRARAEELVTKQAVTKSVTGVSPATERQIIDANANQLVEVRVAHRRDISKARTMAMKLMDRLEEVCTIESSKVLDRLDKLISKSGDDDFRDAAAQINESLAKLTALPGLVKVLKDLSEALRTLITMERTAYGLDDPEGPPPELAEQARVTRPMTDAERAVRLHALLGKKRGESA</sequence>
<evidence type="ECO:0000313" key="3">
    <source>
        <dbReference type="Proteomes" id="UP001528673"/>
    </source>
</evidence>
<evidence type="ECO:0000313" key="2">
    <source>
        <dbReference type="EMBL" id="MDD0837899.1"/>
    </source>
</evidence>
<keyword evidence="3" id="KW-1185">Reference proteome</keyword>
<evidence type="ECO:0000256" key="1">
    <source>
        <dbReference type="SAM" id="MobiDB-lite"/>
    </source>
</evidence>